<evidence type="ECO:0000256" key="5">
    <source>
        <dbReference type="SAM" id="SignalP"/>
    </source>
</evidence>
<dbReference type="InterPro" id="IPR036423">
    <property type="entry name" value="SOD-like_Cu/Zn_dom_sf"/>
</dbReference>
<dbReference type="InterPro" id="IPR018152">
    <property type="entry name" value="SOD_Cu/Zn_BS"/>
</dbReference>
<keyword evidence="3" id="KW-0560">Oxidoreductase</keyword>
<evidence type="ECO:0000313" key="7">
    <source>
        <dbReference type="EMBL" id="MFC7747358.1"/>
    </source>
</evidence>
<dbReference type="Proteomes" id="UP001596620">
    <property type="component" value="Unassembled WGS sequence"/>
</dbReference>
<keyword evidence="3" id="KW-0186">Copper</keyword>
<comment type="function">
    <text evidence="2">Destroys radicals which are normally produced within the cells and which are toxic to biological systems. May play a role in favoring mycobacterial survival in phagocytes.</text>
</comment>
<dbReference type="PROSITE" id="PS51257">
    <property type="entry name" value="PROKAR_LIPOPROTEIN"/>
    <property type="match status" value="1"/>
</dbReference>
<organism evidence="7 8">
    <name type="scientific">Lentibacillus kimchii</name>
    <dbReference type="NCBI Taxonomy" id="1542911"/>
    <lineage>
        <taxon>Bacteria</taxon>
        <taxon>Bacillati</taxon>
        <taxon>Bacillota</taxon>
        <taxon>Bacilli</taxon>
        <taxon>Bacillales</taxon>
        <taxon>Bacillaceae</taxon>
        <taxon>Lentibacillus</taxon>
    </lineage>
</organism>
<dbReference type="Pfam" id="PF00080">
    <property type="entry name" value="Sod_Cu"/>
    <property type="match status" value="1"/>
</dbReference>
<dbReference type="InterPro" id="IPR001424">
    <property type="entry name" value="SOD_Cu_Zn_dom"/>
</dbReference>
<comment type="catalytic activity">
    <reaction evidence="3">
        <text>2 superoxide + 2 H(+) = H2O2 + O2</text>
        <dbReference type="Rhea" id="RHEA:20696"/>
        <dbReference type="ChEBI" id="CHEBI:15378"/>
        <dbReference type="ChEBI" id="CHEBI:15379"/>
        <dbReference type="ChEBI" id="CHEBI:16240"/>
        <dbReference type="ChEBI" id="CHEBI:18421"/>
        <dbReference type="EC" id="1.15.1.1"/>
    </reaction>
</comment>
<protein>
    <recommendedName>
        <fullName evidence="3">Superoxide dismutase [Cu-Zn]</fullName>
        <ecNumber evidence="3">1.15.1.1</ecNumber>
    </recommendedName>
</protein>
<keyword evidence="8" id="KW-1185">Reference proteome</keyword>
<feature type="signal peptide" evidence="5">
    <location>
        <begin position="1"/>
        <end position="21"/>
    </location>
</feature>
<evidence type="ECO:0000256" key="2">
    <source>
        <dbReference type="ARBA" id="ARBA00024900"/>
    </source>
</evidence>
<sequence>MQMVKRWSLFIVLLSIMTVLAACGGNGDDNNADNQDNADQEDAAEQDNNADQEQNDGAADNENADMDNTENADTQTIEADLENGDQESVGTAKLEEKADGVNVTLKGENLPKGTHAFHIHAKGACEAPDFKSAKGHYNPDDTDHGFDTPNGPHAGDMPNIEVGENGTVTQSFLVRDVTLDKDDDHSLTADGGTALVIHEGADDGESQPSGDAGNRLACGVIRQ</sequence>
<comment type="cofactor">
    <cofactor evidence="3">
        <name>Cu cation</name>
        <dbReference type="ChEBI" id="CHEBI:23378"/>
    </cofactor>
    <text evidence="3">Binds 1 copper ion per subunit.</text>
</comment>
<evidence type="ECO:0000256" key="3">
    <source>
        <dbReference type="RuleBase" id="RU000393"/>
    </source>
</evidence>
<evidence type="ECO:0000313" key="8">
    <source>
        <dbReference type="Proteomes" id="UP001596620"/>
    </source>
</evidence>
<gene>
    <name evidence="7" type="ORF">ACFQU8_08940</name>
</gene>
<evidence type="ECO:0000256" key="1">
    <source>
        <dbReference type="ARBA" id="ARBA00010457"/>
    </source>
</evidence>
<accession>A0ABW2UZC3</accession>
<dbReference type="RefSeq" id="WP_382358906.1">
    <property type="nucleotide sequence ID" value="NZ_JBHTGR010000022.1"/>
</dbReference>
<comment type="similarity">
    <text evidence="1 3">Belongs to the Cu-Zn superoxide dismutase family.</text>
</comment>
<evidence type="ECO:0000259" key="6">
    <source>
        <dbReference type="Pfam" id="PF00080"/>
    </source>
</evidence>
<dbReference type="PROSITE" id="PS00332">
    <property type="entry name" value="SOD_CU_ZN_2"/>
    <property type="match status" value="1"/>
</dbReference>
<feature type="region of interest" description="Disordered" evidence="4">
    <location>
        <begin position="30"/>
        <end position="68"/>
    </location>
</feature>
<proteinExistence type="inferred from homology"/>
<name>A0ABW2UZC3_9BACI</name>
<comment type="cofactor">
    <cofactor evidence="3">
        <name>Zn(2+)</name>
        <dbReference type="ChEBI" id="CHEBI:29105"/>
    </cofactor>
    <text evidence="3">Binds 1 zinc ion per subunit.</text>
</comment>
<feature type="chain" id="PRO_5047226328" description="Superoxide dismutase [Cu-Zn]" evidence="5">
    <location>
        <begin position="22"/>
        <end position="223"/>
    </location>
</feature>
<keyword evidence="3" id="KW-0479">Metal-binding</keyword>
<keyword evidence="5" id="KW-0732">Signal</keyword>
<dbReference type="InterPro" id="IPR024134">
    <property type="entry name" value="SOD_Cu/Zn_/chaperone"/>
</dbReference>
<reference evidence="8" key="1">
    <citation type="journal article" date="2019" name="Int. J. Syst. Evol. Microbiol.">
        <title>The Global Catalogue of Microorganisms (GCM) 10K type strain sequencing project: providing services to taxonomists for standard genome sequencing and annotation.</title>
        <authorList>
            <consortium name="The Broad Institute Genomics Platform"/>
            <consortium name="The Broad Institute Genome Sequencing Center for Infectious Disease"/>
            <person name="Wu L."/>
            <person name="Ma J."/>
        </authorList>
    </citation>
    <scope>NUCLEOTIDE SEQUENCE [LARGE SCALE GENOMIC DNA]</scope>
    <source>
        <strain evidence="8">JCM 30234</strain>
    </source>
</reference>
<comment type="caution">
    <text evidence="7">The sequence shown here is derived from an EMBL/GenBank/DDBJ whole genome shotgun (WGS) entry which is preliminary data.</text>
</comment>
<feature type="domain" description="Superoxide dismutase copper/zinc binding" evidence="6">
    <location>
        <begin position="90"/>
        <end position="221"/>
    </location>
</feature>
<evidence type="ECO:0000256" key="4">
    <source>
        <dbReference type="SAM" id="MobiDB-lite"/>
    </source>
</evidence>
<dbReference type="Gene3D" id="2.60.40.200">
    <property type="entry name" value="Superoxide dismutase, copper/zinc binding domain"/>
    <property type="match status" value="1"/>
</dbReference>
<dbReference type="CDD" id="cd00305">
    <property type="entry name" value="Cu-Zn_Superoxide_Dismutase"/>
    <property type="match status" value="1"/>
</dbReference>
<feature type="compositionally biased region" description="Acidic residues" evidence="4">
    <location>
        <begin position="36"/>
        <end position="54"/>
    </location>
</feature>
<dbReference type="EC" id="1.15.1.1" evidence="3"/>
<feature type="region of interest" description="Disordered" evidence="4">
    <location>
        <begin position="182"/>
        <end position="223"/>
    </location>
</feature>
<dbReference type="SUPFAM" id="SSF49329">
    <property type="entry name" value="Cu,Zn superoxide dismutase-like"/>
    <property type="match status" value="1"/>
</dbReference>
<dbReference type="EMBL" id="JBHTGR010000022">
    <property type="protein sequence ID" value="MFC7747358.1"/>
    <property type="molecule type" value="Genomic_DNA"/>
</dbReference>
<keyword evidence="3" id="KW-0862">Zinc</keyword>
<dbReference type="PANTHER" id="PTHR10003">
    <property type="entry name" value="SUPEROXIDE DISMUTASE CU-ZN -RELATED"/>
    <property type="match status" value="1"/>
</dbReference>